<sequence>MAETLDQKLGALAQISQRKLTDILDRIAGTKDFIIHPDLIKPLERIMGVSILRSHGVDKIYKLEKSAPTPCTSNQRVFFIPSDMITLKYVCDKITSEISSSGSERSYHIVFVSGILGCLIQLLEEEGIYGKVRVYPFHWELIRLDSRLLSIEYPTFFKNVFLEGDHSYLSCIARSIWSLQMLLGKPRTTFIQGKLSHLVHEMVNMLSDTVQKPEREDCDIACFIIVDRSVDYVTPLLTSATYTGLLDEVFGIRSGTVEIKGETINLSSADEVYSEVNTRHFSDVYSFLGAKTKELNEELNAFKRSHNMALQEMKAFINQQLQSLMGLKKSLSTHITACEAIIDKMADLFEALITTEHNIIQCQAKRENVTYIEETMAMESADKFRTLRLMGLLSLAQGGLLSEEVADLKSQFLHAHGYENLPCFLNLEKLGILTTQAGLLPHDLKGVALANRVVQAVMLAQKLHLLPETSMDPHGLRNPKDMSYVFSGAYIPIICQLVNFIIKLDTPLEEMAKLIPNCSVFLDSNSGRKPLRSFLVYFLGGVTFAEVAAFRLLEKLTGSRIVIAGTTITNGNQIVKACL</sequence>
<protein>
    <recommendedName>
        <fullName evidence="4">Vacuolar protein sorting-associated protein 33B</fullName>
    </recommendedName>
</protein>
<comment type="caution">
    <text evidence="2">The sequence shown here is derived from an EMBL/GenBank/DDBJ whole genome shotgun (WGS) entry which is preliminary data.</text>
</comment>
<gene>
    <name evidence="2" type="ORF">AAG570_009159</name>
</gene>
<dbReference type="InterPro" id="IPR001619">
    <property type="entry name" value="Sec1-like"/>
</dbReference>
<dbReference type="PANTHER" id="PTHR11679">
    <property type="entry name" value="VESICLE PROTEIN SORTING-ASSOCIATED"/>
    <property type="match status" value="1"/>
</dbReference>
<dbReference type="InterPro" id="IPR027482">
    <property type="entry name" value="Sec1-like_dom2"/>
</dbReference>
<dbReference type="AlphaFoldDB" id="A0ABD0YSX7"/>
<evidence type="ECO:0000256" key="1">
    <source>
        <dbReference type="ARBA" id="ARBA00009884"/>
    </source>
</evidence>
<dbReference type="Pfam" id="PF00995">
    <property type="entry name" value="Sec1"/>
    <property type="match status" value="1"/>
</dbReference>
<dbReference type="Proteomes" id="UP001558652">
    <property type="component" value="Unassembled WGS sequence"/>
</dbReference>
<reference evidence="2 3" key="1">
    <citation type="submission" date="2024-07" db="EMBL/GenBank/DDBJ databases">
        <title>Chromosome-level genome assembly of the water stick insect Ranatra chinensis (Heteroptera: Nepidae).</title>
        <authorList>
            <person name="Liu X."/>
        </authorList>
    </citation>
    <scope>NUCLEOTIDE SEQUENCE [LARGE SCALE GENOMIC DNA]</scope>
    <source>
        <strain evidence="2">Cailab_2021Rc</strain>
        <tissue evidence="2">Muscle</tissue>
    </source>
</reference>
<organism evidence="2 3">
    <name type="scientific">Ranatra chinensis</name>
    <dbReference type="NCBI Taxonomy" id="642074"/>
    <lineage>
        <taxon>Eukaryota</taxon>
        <taxon>Metazoa</taxon>
        <taxon>Ecdysozoa</taxon>
        <taxon>Arthropoda</taxon>
        <taxon>Hexapoda</taxon>
        <taxon>Insecta</taxon>
        <taxon>Pterygota</taxon>
        <taxon>Neoptera</taxon>
        <taxon>Paraneoptera</taxon>
        <taxon>Hemiptera</taxon>
        <taxon>Heteroptera</taxon>
        <taxon>Panheteroptera</taxon>
        <taxon>Nepomorpha</taxon>
        <taxon>Nepidae</taxon>
        <taxon>Ranatrinae</taxon>
        <taxon>Ranatra</taxon>
    </lineage>
</organism>
<dbReference type="EMBL" id="JBFDAA010000003">
    <property type="protein sequence ID" value="KAL1139098.1"/>
    <property type="molecule type" value="Genomic_DNA"/>
</dbReference>
<evidence type="ECO:0008006" key="4">
    <source>
        <dbReference type="Google" id="ProtNLM"/>
    </source>
</evidence>
<dbReference type="SUPFAM" id="SSF56815">
    <property type="entry name" value="Sec1/munc18-like (SM) proteins"/>
    <property type="match status" value="1"/>
</dbReference>
<comment type="similarity">
    <text evidence="1">Belongs to the STXBP/unc-18/SEC1 family.</text>
</comment>
<name>A0ABD0YSX7_9HEMI</name>
<dbReference type="Gene3D" id="1.25.40.850">
    <property type="match status" value="1"/>
</dbReference>
<evidence type="ECO:0000313" key="2">
    <source>
        <dbReference type="EMBL" id="KAL1139098.1"/>
    </source>
</evidence>
<dbReference type="InterPro" id="IPR043154">
    <property type="entry name" value="Sec-1-like_dom1"/>
</dbReference>
<dbReference type="Gene3D" id="3.40.50.1910">
    <property type="match status" value="2"/>
</dbReference>
<proteinExistence type="inferred from homology"/>
<keyword evidence="3" id="KW-1185">Reference proteome</keyword>
<dbReference type="InterPro" id="IPR043155">
    <property type="entry name" value="VPS33_dom3b"/>
</dbReference>
<dbReference type="Gene3D" id="3.40.50.2060">
    <property type="match status" value="1"/>
</dbReference>
<accession>A0ABD0YSX7</accession>
<dbReference type="InterPro" id="IPR036045">
    <property type="entry name" value="Sec1-like_sf"/>
</dbReference>
<evidence type="ECO:0000313" key="3">
    <source>
        <dbReference type="Proteomes" id="UP001558652"/>
    </source>
</evidence>